<reference evidence="2" key="1">
    <citation type="submission" date="2009-05" db="EMBL/GenBank/DDBJ databases">
        <title>The genome sequence of Ajellomyces capsulatus strain H143.</title>
        <authorList>
            <person name="Champion M."/>
            <person name="Cuomo C.A."/>
            <person name="Ma L.-J."/>
            <person name="Henn M.R."/>
            <person name="Sil A."/>
            <person name="Goldman B."/>
            <person name="Young S.K."/>
            <person name="Kodira C.D."/>
            <person name="Zeng Q."/>
            <person name="Koehrsen M."/>
            <person name="Alvarado L."/>
            <person name="Berlin A.M."/>
            <person name="Borenstein D."/>
            <person name="Chen Z."/>
            <person name="Engels R."/>
            <person name="Freedman E."/>
            <person name="Gellesch M."/>
            <person name="Goldberg J."/>
            <person name="Griggs A."/>
            <person name="Gujja S."/>
            <person name="Heiman D.I."/>
            <person name="Hepburn T.A."/>
            <person name="Howarth C."/>
            <person name="Jen D."/>
            <person name="Larson L."/>
            <person name="Lewis B."/>
            <person name="Mehta T."/>
            <person name="Park D."/>
            <person name="Pearson M."/>
            <person name="Roberts A."/>
            <person name="Saif S."/>
            <person name="Shea T.D."/>
            <person name="Shenoy N."/>
            <person name="Sisk P."/>
            <person name="Stolte C."/>
            <person name="Sykes S."/>
            <person name="Walk T."/>
            <person name="White J."/>
            <person name="Yandava C."/>
            <person name="Klein B."/>
            <person name="McEwen J.G."/>
            <person name="Puccia R."/>
            <person name="Goldman G.H."/>
            <person name="Felipe M.S."/>
            <person name="Nino-Vega G."/>
            <person name="San-Blas G."/>
            <person name="Taylor J.W."/>
            <person name="Mendoza L."/>
            <person name="Galagan J.E."/>
            <person name="Nusbaum C."/>
            <person name="Birren B.W."/>
        </authorList>
    </citation>
    <scope>NUCLEOTIDE SEQUENCE [LARGE SCALE GENOMIC DNA]</scope>
    <source>
        <strain evidence="2">H143</strain>
    </source>
</reference>
<dbReference type="HOGENOM" id="CLU_3224427_0_0_1"/>
<dbReference type="OrthoDB" id="4202165at2759"/>
<dbReference type="Proteomes" id="UP000002624">
    <property type="component" value="Unassembled WGS sequence"/>
</dbReference>
<organism evidence="1 2">
    <name type="scientific">Ajellomyces capsulatus (strain H143)</name>
    <name type="common">Darling's disease fungus</name>
    <name type="synonym">Histoplasma capsulatum</name>
    <dbReference type="NCBI Taxonomy" id="544712"/>
    <lineage>
        <taxon>Eukaryota</taxon>
        <taxon>Fungi</taxon>
        <taxon>Dikarya</taxon>
        <taxon>Ascomycota</taxon>
        <taxon>Pezizomycotina</taxon>
        <taxon>Eurotiomycetes</taxon>
        <taxon>Eurotiomycetidae</taxon>
        <taxon>Onygenales</taxon>
        <taxon>Ajellomycetaceae</taxon>
        <taxon>Histoplasma</taxon>
    </lineage>
</organism>
<protein>
    <submittedName>
        <fullName evidence="1">Uncharacterized protein</fullName>
    </submittedName>
</protein>
<dbReference type="VEuPathDB" id="FungiDB:HCDG_06448"/>
<dbReference type="AlphaFoldDB" id="C6HJR7"/>
<dbReference type="EMBL" id="GG692429">
    <property type="protein sequence ID" value="EER39342.1"/>
    <property type="molecule type" value="Genomic_DNA"/>
</dbReference>
<evidence type="ECO:0000313" key="1">
    <source>
        <dbReference type="EMBL" id="EER39342.1"/>
    </source>
</evidence>
<accession>C6HJR7</accession>
<proteinExistence type="predicted"/>
<evidence type="ECO:0000313" key="2">
    <source>
        <dbReference type="Proteomes" id="UP000002624"/>
    </source>
</evidence>
<name>C6HJR7_AJECH</name>
<sequence length="44" mass="4964">MRKVYLGDGLPAVTHGLADRNIQVVEHGEILNRRFGYPVVIFVI</sequence>
<gene>
    <name evidence="1" type="ORF">HCDG_06448</name>
</gene>